<evidence type="ECO:0000256" key="1">
    <source>
        <dbReference type="SAM" id="MobiDB-lite"/>
    </source>
</evidence>
<dbReference type="EMBL" id="CADCVR010000058">
    <property type="protein sequence ID" value="CAA9498195.1"/>
    <property type="molecule type" value="Genomic_DNA"/>
</dbReference>
<name>A0A6J4SGA1_9ACTN</name>
<feature type="compositionally biased region" description="Basic and acidic residues" evidence="1">
    <location>
        <begin position="113"/>
        <end position="132"/>
    </location>
</feature>
<proteinExistence type="predicted"/>
<feature type="non-terminal residue" evidence="2">
    <location>
        <position position="1"/>
    </location>
</feature>
<feature type="compositionally biased region" description="Basic and acidic residues" evidence="1">
    <location>
        <begin position="76"/>
        <end position="85"/>
    </location>
</feature>
<feature type="compositionally biased region" description="Basic residues" evidence="1">
    <location>
        <begin position="17"/>
        <end position="30"/>
    </location>
</feature>
<evidence type="ECO:0000313" key="2">
    <source>
        <dbReference type="EMBL" id="CAA9498195.1"/>
    </source>
</evidence>
<feature type="compositionally biased region" description="Basic residues" evidence="1">
    <location>
        <begin position="37"/>
        <end position="59"/>
    </location>
</feature>
<feature type="region of interest" description="Disordered" evidence="1">
    <location>
        <begin position="1"/>
        <end position="143"/>
    </location>
</feature>
<gene>
    <name evidence="2" type="ORF">AVDCRST_MAG53-2245</name>
</gene>
<reference evidence="2" key="1">
    <citation type="submission" date="2020-02" db="EMBL/GenBank/DDBJ databases">
        <authorList>
            <person name="Meier V. D."/>
        </authorList>
    </citation>
    <scope>NUCLEOTIDE SEQUENCE</scope>
    <source>
        <strain evidence="2">AVDCRST_MAG53</strain>
    </source>
</reference>
<accession>A0A6J4SGA1</accession>
<sequence>VRRRRGRGTGRLGGRALRPRRRPRGLRARRGPALPRAPRRRAVHLVGRRGRPLHRRHRDRDRGAGRGGPRRGRSLHRLDRRGQHEPRHRADRPGALQRPAGHHPGDGPGAGDLVRRAGTRDDLPDQGRHRDVQGSSRLDGGPL</sequence>
<protein>
    <submittedName>
        <fullName evidence="2">Trk system potassium uptake protein TrkA</fullName>
    </submittedName>
</protein>
<organism evidence="2">
    <name type="scientific">uncultured Solirubrobacteraceae bacterium</name>
    <dbReference type="NCBI Taxonomy" id="1162706"/>
    <lineage>
        <taxon>Bacteria</taxon>
        <taxon>Bacillati</taxon>
        <taxon>Actinomycetota</taxon>
        <taxon>Thermoleophilia</taxon>
        <taxon>Solirubrobacterales</taxon>
        <taxon>Solirubrobacteraceae</taxon>
        <taxon>environmental samples</taxon>
    </lineage>
</organism>
<dbReference type="AlphaFoldDB" id="A0A6J4SGA1"/>
<feature type="non-terminal residue" evidence="2">
    <location>
        <position position="143"/>
    </location>
</feature>